<dbReference type="InterPro" id="IPR020803">
    <property type="entry name" value="MeTfrase_dom"/>
</dbReference>
<keyword evidence="2" id="KW-0808">Transferase</keyword>
<dbReference type="InterPro" id="IPR041698">
    <property type="entry name" value="Methyltransf_25"/>
</dbReference>
<dbReference type="Proteomes" id="UP001195724">
    <property type="component" value="Unassembled WGS sequence"/>
</dbReference>
<sequence length="279" mass="30389">MTAHDHPDAAEDFDAVAALYDGAMEGNNTVHDLIYPRVYGEGGYVGQFSDNSADELVAMAAAMDLGPGSRVLDVGCGTAPVAALFARRFDWRVTGIDVSATPLAKGRERIAAAGLGDRVRLVHGEVYRQAFDHPFDGAYGTGAFCHFDPARLFARCAALLRPGGRLAFMERVRTGGFTAREWRHLTAEWACPTVSTAEEYRSALSATGFRVDEVRDLTPTFRDWQDRSVVVRRELRAEIVALTSVDYYETSLRLADYENAVTRAGKLGYVLVVATNGAG</sequence>
<name>A0A8T8HVJ9_9PSEU</name>
<evidence type="ECO:0000313" key="8">
    <source>
        <dbReference type="Proteomes" id="UP001195724"/>
    </source>
</evidence>
<dbReference type="InterPro" id="IPR029063">
    <property type="entry name" value="SAM-dependent_MTases_sf"/>
</dbReference>
<feature type="domain" description="Polyketide synthase-like methyltransferase" evidence="4">
    <location>
        <begin position="34"/>
        <end position="272"/>
    </location>
</feature>
<proteinExistence type="predicted"/>
<keyword evidence="3" id="KW-0949">S-adenosyl-L-methionine</keyword>
<gene>
    <name evidence="6" type="ORF">J7S33_26450</name>
    <name evidence="5" type="ORF">JOE68_005106</name>
</gene>
<organism evidence="6 7">
    <name type="scientific">Saccharothrix algeriensis</name>
    <dbReference type="NCBI Taxonomy" id="173560"/>
    <lineage>
        <taxon>Bacteria</taxon>
        <taxon>Bacillati</taxon>
        <taxon>Actinomycetota</taxon>
        <taxon>Actinomycetes</taxon>
        <taxon>Pseudonocardiales</taxon>
        <taxon>Pseudonocardiaceae</taxon>
        <taxon>Saccharothrix</taxon>
    </lineage>
</organism>
<dbReference type="SUPFAM" id="SSF53335">
    <property type="entry name" value="S-adenosyl-L-methionine-dependent methyltransferases"/>
    <property type="match status" value="1"/>
</dbReference>
<dbReference type="Pfam" id="PF13649">
    <property type="entry name" value="Methyltransf_25"/>
    <property type="match status" value="1"/>
</dbReference>
<dbReference type="GO" id="GO:0008168">
    <property type="term" value="F:methyltransferase activity"/>
    <property type="evidence" value="ECO:0007669"/>
    <property type="project" value="UniProtKB-KW"/>
</dbReference>
<protein>
    <submittedName>
        <fullName evidence="6">Class I SAM-dependent methyltransferase</fullName>
    </submittedName>
    <submittedName>
        <fullName evidence="5">Cyclopropane fatty-acyl-phospholipid synthase-like methyltransferase</fullName>
    </submittedName>
</protein>
<dbReference type="InterPro" id="IPR050447">
    <property type="entry name" value="Erg6_SMT_methyltransf"/>
</dbReference>
<dbReference type="Gene3D" id="3.40.50.150">
    <property type="entry name" value="Vaccinia Virus protein VP39"/>
    <property type="match status" value="1"/>
</dbReference>
<dbReference type="CDD" id="cd02440">
    <property type="entry name" value="AdoMet_MTases"/>
    <property type="match status" value="1"/>
</dbReference>
<dbReference type="RefSeq" id="WP_204844804.1">
    <property type="nucleotide sequence ID" value="NZ_JAFBCL010000001.1"/>
</dbReference>
<evidence type="ECO:0000259" key="4">
    <source>
        <dbReference type="SMART" id="SM00828"/>
    </source>
</evidence>
<keyword evidence="8" id="KW-1185">Reference proteome</keyword>
<dbReference type="PANTHER" id="PTHR44068:SF11">
    <property type="entry name" value="GERANYL DIPHOSPHATE 2-C-METHYLTRANSFERASE"/>
    <property type="match status" value="1"/>
</dbReference>
<keyword evidence="1 6" id="KW-0489">Methyltransferase</keyword>
<dbReference type="PANTHER" id="PTHR44068">
    <property type="entry name" value="ZGC:194242"/>
    <property type="match status" value="1"/>
</dbReference>
<reference evidence="6" key="2">
    <citation type="submission" date="2021-04" db="EMBL/GenBank/DDBJ databases">
        <title>Saccharothrix algeriensis WGS.</title>
        <authorList>
            <person name="Stuskova K."/>
            <person name="Hakalova E."/>
            <person name="Tebbal A.B."/>
            <person name="Eichmeier A."/>
        </authorList>
    </citation>
    <scope>NUCLEOTIDE SEQUENCE</scope>
    <source>
        <strain evidence="6">NRRL B-24137</strain>
    </source>
</reference>
<dbReference type="AlphaFoldDB" id="A0A8T8HVJ9"/>
<evidence type="ECO:0000256" key="3">
    <source>
        <dbReference type="ARBA" id="ARBA00022691"/>
    </source>
</evidence>
<evidence type="ECO:0000313" key="6">
    <source>
        <dbReference type="EMBL" id="QTR02595.1"/>
    </source>
</evidence>
<accession>A0A8T8HVJ9</accession>
<dbReference type="EMBL" id="CP072788">
    <property type="protein sequence ID" value="QTR02595.1"/>
    <property type="molecule type" value="Genomic_DNA"/>
</dbReference>
<dbReference type="GO" id="GO:0032259">
    <property type="term" value="P:methylation"/>
    <property type="evidence" value="ECO:0007669"/>
    <property type="project" value="UniProtKB-KW"/>
</dbReference>
<evidence type="ECO:0000256" key="1">
    <source>
        <dbReference type="ARBA" id="ARBA00022603"/>
    </source>
</evidence>
<dbReference type="Proteomes" id="UP000671828">
    <property type="component" value="Chromosome"/>
</dbReference>
<evidence type="ECO:0000313" key="7">
    <source>
        <dbReference type="Proteomes" id="UP000671828"/>
    </source>
</evidence>
<dbReference type="EMBL" id="JAFBCL010000001">
    <property type="protein sequence ID" value="MBM7814241.1"/>
    <property type="molecule type" value="Genomic_DNA"/>
</dbReference>
<evidence type="ECO:0000313" key="5">
    <source>
        <dbReference type="EMBL" id="MBM7814241.1"/>
    </source>
</evidence>
<evidence type="ECO:0000256" key="2">
    <source>
        <dbReference type="ARBA" id="ARBA00022679"/>
    </source>
</evidence>
<reference evidence="5 8" key="1">
    <citation type="submission" date="2021-01" db="EMBL/GenBank/DDBJ databases">
        <title>Sequencing the genomes of 1000 actinobacteria strains.</title>
        <authorList>
            <person name="Klenk H.-P."/>
        </authorList>
    </citation>
    <scope>NUCLEOTIDE SEQUENCE [LARGE SCALE GENOMIC DNA]</scope>
    <source>
        <strain evidence="5 8">DSM 44581</strain>
    </source>
</reference>
<dbReference type="SMART" id="SM00828">
    <property type="entry name" value="PKS_MT"/>
    <property type="match status" value="1"/>
</dbReference>